<dbReference type="InterPro" id="IPR032675">
    <property type="entry name" value="LRR_dom_sf"/>
</dbReference>
<dbReference type="Proteomes" id="UP000256970">
    <property type="component" value="Unassembled WGS sequence"/>
</dbReference>
<name>A0A383W8R2_TETOB</name>
<dbReference type="SUPFAM" id="SSF52047">
    <property type="entry name" value="RNI-like"/>
    <property type="match status" value="2"/>
</dbReference>
<evidence type="ECO:0008006" key="5">
    <source>
        <dbReference type="Google" id="ProtNLM"/>
    </source>
</evidence>
<organism evidence="3 4">
    <name type="scientific">Tetradesmus obliquus</name>
    <name type="common">Green alga</name>
    <name type="synonym">Acutodesmus obliquus</name>
    <dbReference type="NCBI Taxonomy" id="3088"/>
    <lineage>
        <taxon>Eukaryota</taxon>
        <taxon>Viridiplantae</taxon>
        <taxon>Chlorophyta</taxon>
        <taxon>core chlorophytes</taxon>
        <taxon>Chlorophyceae</taxon>
        <taxon>CS clade</taxon>
        <taxon>Sphaeropleales</taxon>
        <taxon>Scenedesmaceae</taxon>
        <taxon>Tetradesmus</taxon>
    </lineage>
</organism>
<dbReference type="PANTHER" id="PTHR45752:SF187">
    <property type="entry name" value="LEUCINE-RICH REPEAT AND IQ DOMAIN-CONTAINING PROTEIN 4"/>
    <property type="match status" value="1"/>
</dbReference>
<reference evidence="3 4" key="1">
    <citation type="submission" date="2016-10" db="EMBL/GenBank/DDBJ databases">
        <authorList>
            <person name="Cai Z."/>
        </authorList>
    </citation>
    <scope>NUCLEOTIDE SEQUENCE [LARGE SCALE GENOMIC DNA]</scope>
</reference>
<keyword evidence="4" id="KW-1185">Reference proteome</keyword>
<dbReference type="STRING" id="3088.A0A383W8R2"/>
<dbReference type="AlphaFoldDB" id="A0A383W8R2"/>
<feature type="region of interest" description="Disordered" evidence="2">
    <location>
        <begin position="551"/>
        <end position="571"/>
    </location>
</feature>
<evidence type="ECO:0000256" key="2">
    <source>
        <dbReference type="SAM" id="MobiDB-lite"/>
    </source>
</evidence>
<dbReference type="InterPro" id="IPR050715">
    <property type="entry name" value="LRR-SigEffector_domain"/>
</dbReference>
<evidence type="ECO:0000313" key="4">
    <source>
        <dbReference type="Proteomes" id="UP000256970"/>
    </source>
</evidence>
<comment type="subcellular location">
    <subcellularLocation>
        <location evidence="1">Cytoplasm</location>
        <location evidence="1">Cytoskeleton</location>
        <location evidence="1">Cilium axoneme</location>
    </subcellularLocation>
</comment>
<evidence type="ECO:0000256" key="1">
    <source>
        <dbReference type="ARBA" id="ARBA00004430"/>
    </source>
</evidence>
<proteinExistence type="predicted"/>
<sequence length="589" mass="63423">MLALSIALEHPAASTDPRVLCAAARACKAWREAVQQCRACHTVVNLDPASPLLQLRSFTQWLAKHAPLVKSITASCGALQQTVHGLPWQQHLAAAQRLLQRALQTPASQPAGAPAAATADHAAAAVATSSQQQRHQAGLRVGSFSSNCLVTPGILAALPSHSLTCLDVELMRSRAPDGAALAAALAMLSSLQQLRMYNLNRHRAVAGSCVLGLAQLQQLTSLTFHGNWSDCQQPLQQLLAQPLPLRQLNIHCWTANVQPVLTLDMAALVSMREMTCWQDLPEGSVLPPHLTQLQLDCLAGSASGLAAVLELQQLQRLTAVVSCEEPQPLARLAQLPALQHLVVRCSPDADPAATAAAWPLLPQLVELEIGSTFDCFSPEQMGALLAGLSGATCLTKLQLAASEVREQQWEDGELVEMHDYHTVSACAALAGLARLQELDLSSSWDAEEPWLKAGDAAALTALTGLTKLILSGHHSAVADVEAAALARSLTQLRHLDLSFNHLDPMTCLVAIAKLTQLTELSLGNAYELCRMTQQGLMTLTTLKRLQKLDVNRGNPQDEFEESEQSYTPEQDMEQFWAAVRGQQRRQPVG</sequence>
<dbReference type="Gene3D" id="3.80.10.10">
    <property type="entry name" value="Ribonuclease Inhibitor"/>
    <property type="match status" value="2"/>
</dbReference>
<dbReference type="EMBL" id="FNXT01001194">
    <property type="protein sequence ID" value="SZX73633.1"/>
    <property type="molecule type" value="Genomic_DNA"/>
</dbReference>
<gene>
    <name evidence="3" type="ORF">BQ4739_LOCUS13890</name>
</gene>
<protein>
    <recommendedName>
        <fullName evidence="5">F-box domain-containing protein</fullName>
    </recommendedName>
</protein>
<dbReference type="PANTHER" id="PTHR45752">
    <property type="entry name" value="LEUCINE-RICH REPEAT-CONTAINING"/>
    <property type="match status" value="1"/>
</dbReference>
<evidence type="ECO:0000313" key="3">
    <source>
        <dbReference type="EMBL" id="SZX73633.1"/>
    </source>
</evidence>
<dbReference type="GO" id="GO:0005930">
    <property type="term" value="C:axoneme"/>
    <property type="evidence" value="ECO:0007669"/>
    <property type="project" value="UniProtKB-SubCell"/>
</dbReference>
<accession>A0A383W8R2</accession>